<gene>
    <name evidence="1" type="ORF">LCI18_005918</name>
</gene>
<dbReference type="EMBL" id="CP090033">
    <property type="protein sequence ID" value="UPK94983.1"/>
    <property type="molecule type" value="Genomic_DNA"/>
</dbReference>
<organism evidence="1 2">
    <name type="scientific">Fusarium solani subsp. cucurbitae</name>
    <name type="common">Neocosmosporum cucurbitae</name>
    <dbReference type="NCBI Taxonomy" id="2747967"/>
    <lineage>
        <taxon>Eukaryota</taxon>
        <taxon>Fungi</taxon>
        <taxon>Dikarya</taxon>
        <taxon>Ascomycota</taxon>
        <taxon>Pezizomycotina</taxon>
        <taxon>Sordariomycetes</taxon>
        <taxon>Hypocreomycetidae</taxon>
        <taxon>Hypocreales</taxon>
        <taxon>Nectriaceae</taxon>
        <taxon>Fusarium</taxon>
        <taxon>Fusarium solani species complex</taxon>
    </lineage>
</organism>
<reference evidence="1" key="1">
    <citation type="submission" date="2021-11" db="EMBL/GenBank/DDBJ databases">
        <title>Fusarium solani-melongenae Genome sequencing and assembly.</title>
        <authorList>
            <person name="Xie S."/>
            <person name="Huang L."/>
            <person name="Zhang X."/>
        </authorList>
    </citation>
    <scope>NUCLEOTIDE SEQUENCE</scope>
    <source>
        <strain evidence="1">CRI 24-3</strain>
    </source>
</reference>
<keyword evidence="2" id="KW-1185">Reference proteome</keyword>
<proteinExistence type="predicted"/>
<accession>A0ACD3Z4F6</accession>
<protein>
    <submittedName>
        <fullName evidence="1">Uncharacterized protein</fullName>
    </submittedName>
</protein>
<name>A0ACD3Z4F6_FUSSC</name>
<evidence type="ECO:0000313" key="1">
    <source>
        <dbReference type="EMBL" id="UPK94983.1"/>
    </source>
</evidence>
<sequence>MALSFCIQSILVLGALVHGAIAQDPASSEILSTSMLSSTSESTSETSTVVTTSNNTTYSIREPITTWNITTSTTDESWPPKATQPGQPSGCNRWHLVMAGSTCNNIINRYSAFMTRDEFFEWNPELHTDCSGLFVDYYVCVGIRSNATADFEWSTSTPPFTPPPEPTTHVPTTVTSIDSNFTPEPTHGAMPEDCAHFHQAAPDETCRSILKTYSYITEDQFFEWNPVLKNNCDGLWKDTWYCVGLKDQRPLPPTVTTKPSSVPENSAKDCNRWYYTTGGEACEDIAIIFGSFDAKGFIAMNPSVLSDCSDIEDRMWYCVGTPGTPSNTVTQAPSQTESATGRVTQTGISEDCEAYWLVSRQDTCESISEANDISLVDLIAWNTALESDCKGLEANYYVCVRAGVVASSSATATTTENESSTSASS</sequence>
<dbReference type="Proteomes" id="UP000830768">
    <property type="component" value="Chromosome 4"/>
</dbReference>
<evidence type="ECO:0000313" key="2">
    <source>
        <dbReference type="Proteomes" id="UP000830768"/>
    </source>
</evidence>